<name>A0AAX6EAG3_IRIPA</name>
<evidence type="ECO:0000313" key="3">
    <source>
        <dbReference type="EMBL" id="KAJ6841142.1"/>
    </source>
</evidence>
<accession>A0AAX6EAG3</accession>
<sequence>MAPHSLATMAQALGNQIRATLCWTTPPKVESWRRWTRSQRVGASSTLGHDRGGRVQGMASRHSQRVQMLGGCCSSWGWRH</sequence>
<reference evidence="2" key="2">
    <citation type="submission" date="2023-04" db="EMBL/GenBank/DDBJ databases">
        <authorList>
            <person name="Bruccoleri R.E."/>
            <person name="Oakeley E.J."/>
            <person name="Faust A.-M."/>
            <person name="Dessus-Babus S."/>
            <person name="Altorfer M."/>
            <person name="Burckhardt D."/>
            <person name="Oertli M."/>
            <person name="Naumann U."/>
            <person name="Petersen F."/>
            <person name="Wong J."/>
        </authorList>
    </citation>
    <scope>NUCLEOTIDE SEQUENCE</scope>
    <source>
        <strain evidence="2">GSM-AAB239-AS_SAM_17_03QT</strain>
        <tissue evidence="2">Leaf</tissue>
    </source>
</reference>
<evidence type="ECO:0000313" key="2">
    <source>
        <dbReference type="EMBL" id="KAJ6801052.1"/>
    </source>
</evidence>
<comment type="caution">
    <text evidence="2">The sequence shown here is derived from an EMBL/GenBank/DDBJ whole genome shotgun (WGS) entry which is preliminary data.</text>
</comment>
<protein>
    <submittedName>
        <fullName evidence="2">Uncharacterized protein</fullName>
    </submittedName>
</protein>
<dbReference type="EMBL" id="JANAVB010038419">
    <property type="protein sequence ID" value="KAJ6801052.1"/>
    <property type="molecule type" value="Genomic_DNA"/>
</dbReference>
<keyword evidence="4" id="KW-1185">Reference proteome</keyword>
<feature type="compositionally biased region" description="Polar residues" evidence="1">
    <location>
        <begin position="38"/>
        <end position="47"/>
    </location>
</feature>
<reference evidence="2" key="1">
    <citation type="journal article" date="2023" name="GigaByte">
        <title>Genome assembly of the bearded iris, Iris pallida Lam.</title>
        <authorList>
            <person name="Bruccoleri R.E."/>
            <person name="Oakeley E.J."/>
            <person name="Faust A.M.E."/>
            <person name="Altorfer M."/>
            <person name="Dessus-Babus S."/>
            <person name="Burckhardt D."/>
            <person name="Oertli M."/>
            <person name="Naumann U."/>
            <person name="Petersen F."/>
            <person name="Wong J."/>
        </authorList>
    </citation>
    <scope>NUCLEOTIDE SEQUENCE</scope>
    <source>
        <strain evidence="2">GSM-AAB239-AS_SAM_17_03QT</strain>
    </source>
</reference>
<dbReference type="EMBL" id="JANAVB010008800">
    <property type="protein sequence ID" value="KAJ6841142.1"/>
    <property type="molecule type" value="Genomic_DNA"/>
</dbReference>
<organism evidence="2 4">
    <name type="scientific">Iris pallida</name>
    <name type="common">Sweet iris</name>
    <dbReference type="NCBI Taxonomy" id="29817"/>
    <lineage>
        <taxon>Eukaryota</taxon>
        <taxon>Viridiplantae</taxon>
        <taxon>Streptophyta</taxon>
        <taxon>Embryophyta</taxon>
        <taxon>Tracheophyta</taxon>
        <taxon>Spermatophyta</taxon>
        <taxon>Magnoliopsida</taxon>
        <taxon>Liliopsida</taxon>
        <taxon>Asparagales</taxon>
        <taxon>Iridaceae</taxon>
        <taxon>Iridoideae</taxon>
        <taxon>Irideae</taxon>
        <taxon>Iris</taxon>
    </lineage>
</organism>
<gene>
    <name evidence="2" type="ORF">M6B38_199550</name>
    <name evidence="3" type="ORF">M6B38_307520</name>
</gene>
<proteinExistence type="predicted"/>
<evidence type="ECO:0000313" key="4">
    <source>
        <dbReference type="Proteomes" id="UP001140949"/>
    </source>
</evidence>
<dbReference type="Proteomes" id="UP001140949">
    <property type="component" value="Unassembled WGS sequence"/>
</dbReference>
<feature type="region of interest" description="Disordered" evidence="1">
    <location>
        <begin position="33"/>
        <end position="61"/>
    </location>
</feature>
<dbReference type="AlphaFoldDB" id="A0AAX6EAG3"/>
<evidence type="ECO:0000256" key="1">
    <source>
        <dbReference type="SAM" id="MobiDB-lite"/>
    </source>
</evidence>